<accession>F0ZD86</accession>
<organism evidence="3 4">
    <name type="scientific">Dictyostelium purpureum</name>
    <name type="common">Slime mold</name>
    <dbReference type="NCBI Taxonomy" id="5786"/>
    <lineage>
        <taxon>Eukaryota</taxon>
        <taxon>Amoebozoa</taxon>
        <taxon>Evosea</taxon>
        <taxon>Eumycetozoa</taxon>
        <taxon>Dictyostelia</taxon>
        <taxon>Dictyosteliales</taxon>
        <taxon>Dictyosteliaceae</taxon>
        <taxon>Dictyostelium</taxon>
    </lineage>
</organism>
<dbReference type="EMBL" id="GL870984">
    <property type="protein sequence ID" value="EGC38093.1"/>
    <property type="molecule type" value="Genomic_DNA"/>
</dbReference>
<dbReference type="SMART" id="SM00584">
    <property type="entry name" value="TLDc"/>
    <property type="match status" value="1"/>
</dbReference>
<dbReference type="PANTHER" id="PTHR11145">
    <property type="entry name" value="BTB/POZ DOMAIN-CONTAINING ADAPTER FOR CUL3-MEDIATED RHOA DEGRADATION PROTEIN FAMILY MEMBER"/>
    <property type="match status" value="1"/>
</dbReference>
<evidence type="ECO:0000313" key="3">
    <source>
        <dbReference type="EMBL" id="EGC38093.1"/>
    </source>
</evidence>
<dbReference type="InterPro" id="IPR011333">
    <property type="entry name" value="SKP1/BTB/POZ_sf"/>
</dbReference>
<dbReference type="InterPro" id="IPR000210">
    <property type="entry name" value="BTB/POZ_dom"/>
</dbReference>
<feature type="domain" description="TLDc" evidence="2">
    <location>
        <begin position="145"/>
        <end position="305"/>
    </location>
</feature>
<evidence type="ECO:0000259" key="1">
    <source>
        <dbReference type="PROSITE" id="PS50097"/>
    </source>
</evidence>
<evidence type="ECO:0000259" key="2">
    <source>
        <dbReference type="PROSITE" id="PS51886"/>
    </source>
</evidence>
<dbReference type="Gene3D" id="3.30.710.10">
    <property type="entry name" value="Potassium Channel Kv1.1, Chain A"/>
    <property type="match status" value="1"/>
</dbReference>
<dbReference type="InterPro" id="IPR045068">
    <property type="entry name" value="BACURD1-3"/>
</dbReference>
<proteinExistence type="predicted"/>
<keyword evidence="4" id="KW-1185">Reference proteome</keyword>
<dbReference type="STRING" id="5786.F0ZD86"/>
<dbReference type="PROSITE" id="PS51886">
    <property type="entry name" value="TLDC"/>
    <property type="match status" value="1"/>
</dbReference>
<dbReference type="GeneID" id="10502844"/>
<dbReference type="InParanoid" id="F0ZD86"/>
<gene>
    <name evidence="3" type="ORF">DICPUDRAFT_46038</name>
</gene>
<reference evidence="4" key="1">
    <citation type="journal article" date="2011" name="Genome Biol.">
        <title>Comparative genomics of the social amoebae Dictyostelium discoideum and Dictyostelium purpureum.</title>
        <authorList>
            <consortium name="US DOE Joint Genome Institute (JGI-PGF)"/>
            <person name="Sucgang R."/>
            <person name="Kuo A."/>
            <person name="Tian X."/>
            <person name="Salerno W."/>
            <person name="Parikh A."/>
            <person name="Feasley C.L."/>
            <person name="Dalin E."/>
            <person name="Tu H."/>
            <person name="Huang E."/>
            <person name="Barry K."/>
            <person name="Lindquist E."/>
            <person name="Shapiro H."/>
            <person name="Bruce D."/>
            <person name="Schmutz J."/>
            <person name="Salamov A."/>
            <person name="Fey P."/>
            <person name="Gaudet P."/>
            <person name="Anjard C."/>
            <person name="Babu M.M."/>
            <person name="Basu S."/>
            <person name="Bushmanova Y."/>
            <person name="van der Wel H."/>
            <person name="Katoh-Kurasawa M."/>
            <person name="Dinh C."/>
            <person name="Coutinho P.M."/>
            <person name="Saito T."/>
            <person name="Elias M."/>
            <person name="Schaap P."/>
            <person name="Kay R.R."/>
            <person name="Henrissat B."/>
            <person name="Eichinger L."/>
            <person name="Rivero F."/>
            <person name="Putnam N.H."/>
            <person name="West C.M."/>
            <person name="Loomis W.F."/>
            <person name="Chisholm R.L."/>
            <person name="Shaulsky G."/>
            <person name="Strassmann J.E."/>
            <person name="Queller D.C."/>
            <person name="Kuspa A."/>
            <person name="Grigoriev I.V."/>
        </authorList>
    </citation>
    <scope>NUCLEOTIDE SEQUENCE [LARGE SCALE GENOMIC DNA]</scope>
    <source>
        <strain evidence="4">QSDP1</strain>
    </source>
</reference>
<dbReference type="KEGG" id="dpp:DICPUDRAFT_46038"/>
<dbReference type="OMA" id="VEADFYC"/>
<dbReference type="InterPro" id="IPR003131">
    <property type="entry name" value="T1-type_BTB"/>
</dbReference>
<dbReference type="Pfam" id="PF07534">
    <property type="entry name" value="TLD"/>
    <property type="match status" value="1"/>
</dbReference>
<dbReference type="AlphaFoldDB" id="F0ZD86"/>
<evidence type="ECO:0000313" key="4">
    <source>
        <dbReference type="Proteomes" id="UP000001064"/>
    </source>
</evidence>
<protein>
    <recommendedName>
        <fullName evidence="5">BTB domain-containing protein</fullName>
    </recommendedName>
</protein>
<dbReference type="OrthoDB" id="17470at2759"/>
<dbReference type="GO" id="GO:0051260">
    <property type="term" value="P:protein homooligomerization"/>
    <property type="evidence" value="ECO:0007669"/>
    <property type="project" value="InterPro"/>
</dbReference>
<dbReference type="Proteomes" id="UP000001064">
    <property type="component" value="Unassembled WGS sequence"/>
</dbReference>
<dbReference type="Pfam" id="PF02214">
    <property type="entry name" value="BTB_2"/>
    <property type="match status" value="1"/>
</dbReference>
<dbReference type="PROSITE" id="PS50097">
    <property type="entry name" value="BTB"/>
    <property type="match status" value="1"/>
</dbReference>
<dbReference type="PANTHER" id="PTHR11145:SF8">
    <property type="entry name" value="RE57120P"/>
    <property type="match status" value="1"/>
</dbReference>
<dbReference type="InterPro" id="IPR006571">
    <property type="entry name" value="TLDc_dom"/>
</dbReference>
<dbReference type="SUPFAM" id="SSF54695">
    <property type="entry name" value="POZ domain"/>
    <property type="match status" value="1"/>
</dbReference>
<sequence length="306" mass="35385">MNDFPENSLTVTLLNNNSSDKNNGCSIKNNDLYIKSFGEPIVLNIGGVEYYTTRGTLTNEKESYFDILFSGNYNINLIKKENKPDTLFIDRDGSHFRYILNYLRGDINNLPKCPIIRGELFVEADFYCLQGLKQILYPYHFYQSKILPQFLSNDLIKLIKDSLQIKKTTLIYRASENNFSASLFHELCDFAGPTITIVKSKDNIFGGFTSKYWSPSTQYQLDDQMFLFDLSNLPPVLIKKSGNQNFQTIYSNIKYGPVFGLLHQGLTISSDCNINKDSYFEQYYDFKGKGKKNYKIEEYEVFKIDI</sequence>
<dbReference type="VEuPathDB" id="AmoebaDB:DICPUDRAFT_46038"/>
<dbReference type="eggNOG" id="KOG1665">
    <property type="taxonomic scope" value="Eukaryota"/>
</dbReference>
<dbReference type="RefSeq" id="XP_003285400.1">
    <property type="nucleotide sequence ID" value="XM_003285352.1"/>
</dbReference>
<evidence type="ECO:0008006" key="5">
    <source>
        <dbReference type="Google" id="ProtNLM"/>
    </source>
</evidence>
<name>F0ZD86_DICPU</name>
<feature type="domain" description="BTB" evidence="1">
    <location>
        <begin position="39"/>
        <end position="112"/>
    </location>
</feature>
<dbReference type="SMART" id="SM00225">
    <property type="entry name" value="BTB"/>
    <property type="match status" value="1"/>
</dbReference>